<evidence type="ECO:0000256" key="6">
    <source>
        <dbReference type="SAM" id="Phobius"/>
    </source>
</evidence>
<evidence type="ECO:0000259" key="7">
    <source>
        <dbReference type="PROSITE" id="PS50262"/>
    </source>
</evidence>
<dbReference type="GO" id="GO:0016020">
    <property type="term" value="C:membrane"/>
    <property type="evidence" value="ECO:0007669"/>
    <property type="project" value="UniProtKB-SubCell"/>
</dbReference>
<gene>
    <name evidence="8" type="ORF">CLF_109911</name>
</gene>
<dbReference type="Proteomes" id="UP000008909">
    <property type="component" value="Unassembled WGS sequence"/>
</dbReference>
<feature type="transmembrane region" description="Helical" evidence="6">
    <location>
        <begin position="75"/>
        <end position="98"/>
    </location>
</feature>
<reference evidence="8" key="1">
    <citation type="journal article" date="2011" name="Genome Biol.">
        <title>The draft genome of the carcinogenic human liver fluke Clonorchis sinensis.</title>
        <authorList>
            <person name="Wang X."/>
            <person name="Chen W."/>
            <person name="Huang Y."/>
            <person name="Sun J."/>
            <person name="Men J."/>
            <person name="Liu H."/>
            <person name="Luo F."/>
            <person name="Guo L."/>
            <person name="Lv X."/>
            <person name="Deng C."/>
            <person name="Zhou C."/>
            <person name="Fan Y."/>
            <person name="Li X."/>
            <person name="Huang L."/>
            <person name="Hu Y."/>
            <person name="Liang C."/>
            <person name="Hu X."/>
            <person name="Xu J."/>
            <person name="Yu X."/>
        </authorList>
    </citation>
    <scope>NUCLEOTIDE SEQUENCE [LARGE SCALE GENOMIC DNA]</scope>
    <source>
        <strain evidence="8">Henan</strain>
    </source>
</reference>
<dbReference type="PROSITE" id="PS00237">
    <property type="entry name" value="G_PROTEIN_RECEP_F1_1"/>
    <property type="match status" value="1"/>
</dbReference>
<dbReference type="InterPro" id="IPR017452">
    <property type="entry name" value="GPCR_Rhodpsn_7TM"/>
</dbReference>
<comment type="similarity">
    <text evidence="5">Belongs to the G-protein coupled receptor 1 family.</text>
</comment>
<evidence type="ECO:0000256" key="3">
    <source>
        <dbReference type="ARBA" id="ARBA00022989"/>
    </source>
</evidence>
<dbReference type="PANTHER" id="PTHR46641">
    <property type="entry name" value="FMRFAMIDE RECEPTOR-RELATED"/>
    <property type="match status" value="1"/>
</dbReference>
<dbReference type="EMBL" id="DF143456">
    <property type="protein sequence ID" value="GAA53264.1"/>
    <property type="molecule type" value="Genomic_DNA"/>
</dbReference>
<dbReference type="PRINTS" id="PR00237">
    <property type="entry name" value="GPCRRHODOPSN"/>
</dbReference>
<keyword evidence="5" id="KW-0807">Transducer</keyword>
<dbReference type="AlphaFoldDB" id="G7YJY1"/>
<keyword evidence="5" id="KW-0675">Receptor</keyword>
<dbReference type="GO" id="GO:0004930">
    <property type="term" value="F:G protein-coupled receptor activity"/>
    <property type="evidence" value="ECO:0007669"/>
    <property type="project" value="UniProtKB-KW"/>
</dbReference>
<evidence type="ECO:0000256" key="2">
    <source>
        <dbReference type="ARBA" id="ARBA00022692"/>
    </source>
</evidence>
<evidence type="ECO:0000313" key="9">
    <source>
        <dbReference type="Proteomes" id="UP000008909"/>
    </source>
</evidence>
<dbReference type="InterPro" id="IPR052954">
    <property type="entry name" value="GPCR-Ligand_Int"/>
</dbReference>
<proteinExistence type="inferred from homology"/>
<sequence length="772" mass="86775">MSVRNALLIRLLKILRQPTTDFALPLRAHQVIMADIGLLIHAFFTPIVILVGLVGNYLCLMVFRVKRLRSSPTGNACATILSALSAVDLLVLVCHILPEWIYNGLPVLKQHCLQSQDFVSHSDKHTDLHEIGANLSFSNLFSTDPTSSIKINSVSEPIQLLYKPGLFQIYITITYVLRMMSVWLLVLFTIERYIEVCCPLKNSLFRTRHKVNGAIGLVLGLTLLTCSYKPILSCIVDSGYAPADIETTGRSKSATAETIGESNTMTTSTNETFHFPVTSKIPTNLETHESAKLAFVLDSCYAFLLTVLPLFIISGLSLGIITHLSNHNKLLCMAIQTDSTGMPQPTVSTKTSAEQITCCQKWNVYGCLIRFKNSVSDCGQTNGHSQTSINNIACTYPGRYNTSVPSKSSSSYSQATYPNRGNHICSLTCNCSASQQESTIPSDSCIRNIGCSKCRTTRPVQGSKKITTLPAMEWSAYRARWGDHLGRQFVLTLFAISACFLLLNIPYLIVWICRWFQVRRSLYAMESSETMDKFSQQIAGPVDIADLTKSLVRTIMDQAQAHNKSGGSLAVHPEGQFDWLQFALPISRTIFSFNYCVNIFLYSLVGRYFRRELARLVWGWKYAVISRLRPKQARRMAKQHQQVLAYNRNRVRVNLWCKNVPIGAIPLEVIRPDSRFCGWRVMTSFSGRMKSLSDPSKPEVEMRFDVTPQFTFSTELLNRQSQQCARPDPKLSHIRPVFSTCTHRVGLDDVTLKSRLWTSGRRIRKITFATSK</sequence>
<evidence type="ECO:0000256" key="5">
    <source>
        <dbReference type="RuleBase" id="RU000688"/>
    </source>
</evidence>
<comment type="subcellular location">
    <subcellularLocation>
        <location evidence="1">Membrane</location>
    </subcellularLocation>
</comment>
<dbReference type="InterPro" id="IPR000276">
    <property type="entry name" value="GPCR_Rhodpsn"/>
</dbReference>
<accession>G7YJY1</accession>
<keyword evidence="5" id="KW-0297">G-protein coupled receptor</keyword>
<dbReference type="Gene3D" id="1.20.1070.10">
    <property type="entry name" value="Rhodopsin 7-helix transmembrane proteins"/>
    <property type="match status" value="1"/>
</dbReference>
<feature type="transmembrane region" description="Helical" evidence="6">
    <location>
        <begin position="211"/>
        <end position="231"/>
    </location>
</feature>
<feature type="transmembrane region" description="Helical" evidence="6">
    <location>
        <begin position="167"/>
        <end position="190"/>
    </location>
</feature>
<feature type="transmembrane region" description="Helical" evidence="6">
    <location>
        <begin position="301"/>
        <end position="321"/>
    </location>
</feature>
<protein>
    <recommendedName>
        <fullName evidence="7">G-protein coupled receptors family 1 profile domain-containing protein</fullName>
    </recommendedName>
</protein>
<feature type="transmembrane region" description="Helical" evidence="6">
    <location>
        <begin position="489"/>
        <end position="512"/>
    </location>
</feature>
<dbReference type="PANTHER" id="PTHR46641:SF25">
    <property type="entry name" value="CNMAMIDE RECEPTOR-RELATED"/>
    <property type="match status" value="1"/>
</dbReference>
<evidence type="ECO:0000313" key="8">
    <source>
        <dbReference type="EMBL" id="GAA53264.1"/>
    </source>
</evidence>
<organism evidence="8 9">
    <name type="scientific">Clonorchis sinensis</name>
    <name type="common">Chinese liver fluke</name>
    <dbReference type="NCBI Taxonomy" id="79923"/>
    <lineage>
        <taxon>Eukaryota</taxon>
        <taxon>Metazoa</taxon>
        <taxon>Spiralia</taxon>
        <taxon>Lophotrochozoa</taxon>
        <taxon>Platyhelminthes</taxon>
        <taxon>Trematoda</taxon>
        <taxon>Digenea</taxon>
        <taxon>Opisthorchiida</taxon>
        <taxon>Opisthorchiata</taxon>
        <taxon>Opisthorchiidae</taxon>
        <taxon>Clonorchis</taxon>
    </lineage>
</organism>
<evidence type="ECO:0000256" key="1">
    <source>
        <dbReference type="ARBA" id="ARBA00004370"/>
    </source>
</evidence>
<keyword evidence="4 6" id="KW-0472">Membrane</keyword>
<name>G7YJY1_CLOSI</name>
<dbReference type="PROSITE" id="PS50262">
    <property type="entry name" value="G_PROTEIN_RECEP_F1_2"/>
    <property type="match status" value="1"/>
</dbReference>
<keyword evidence="9" id="KW-1185">Reference proteome</keyword>
<reference key="2">
    <citation type="submission" date="2011-10" db="EMBL/GenBank/DDBJ databases">
        <title>The genome and transcriptome sequence of Clonorchis sinensis provide insights into the carcinogenic liver fluke.</title>
        <authorList>
            <person name="Wang X."/>
            <person name="Huang Y."/>
            <person name="Chen W."/>
            <person name="Liu H."/>
            <person name="Guo L."/>
            <person name="Chen Y."/>
            <person name="Luo F."/>
            <person name="Zhou W."/>
            <person name="Sun J."/>
            <person name="Mao Q."/>
            <person name="Liang P."/>
            <person name="Zhou C."/>
            <person name="Tian Y."/>
            <person name="Men J."/>
            <person name="Lv X."/>
            <person name="Huang L."/>
            <person name="Zhou J."/>
            <person name="Hu Y."/>
            <person name="Li R."/>
            <person name="Zhang F."/>
            <person name="Lei H."/>
            <person name="Li X."/>
            <person name="Hu X."/>
            <person name="Liang C."/>
            <person name="Xu J."/>
            <person name="Wu Z."/>
            <person name="Yu X."/>
        </authorList>
    </citation>
    <scope>NUCLEOTIDE SEQUENCE</scope>
    <source>
        <strain>Henan</strain>
    </source>
</reference>
<feature type="domain" description="G-protein coupled receptors family 1 profile" evidence="7">
    <location>
        <begin position="55"/>
        <end position="224"/>
    </location>
</feature>
<keyword evidence="2 5" id="KW-0812">Transmembrane</keyword>
<evidence type="ECO:0000256" key="4">
    <source>
        <dbReference type="ARBA" id="ARBA00023136"/>
    </source>
</evidence>
<keyword evidence="3 6" id="KW-1133">Transmembrane helix</keyword>
<feature type="transmembrane region" description="Helical" evidence="6">
    <location>
        <begin position="39"/>
        <end position="63"/>
    </location>
</feature>
<dbReference type="SUPFAM" id="SSF81321">
    <property type="entry name" value="Family A G protein-coupled receptor-like"/>
    <property type="match status" value="1"/>
</dbReference>